<reference evidence="2 3" key="1">
    <citation type="submission" date="2018-05" db="EMBL/GenBank/DDBJ databases">
        <authorList>
            <person name="Thind KAUR A."/>
        </authorList>
    </citation>
    <scope>NUCLEOTIDE SEQUENCE [LARGE SCALE GENOMIC DNA]</scope>
</reference>
<dbReference type="AlphaFoldDB" id="A0A7H4LGV4"/>
<feature type="compositionally biased region" description="Basic residues" evidence="1">
    <location>
        <begin position="215"/>
        <end position="227"/>
    </location>
</feature>
<feature type="compositionally biased region" description="Basic and acidic residues" evidence="1">
    <location>
        <begin position="1"/>
        <end position="19"/>
    </location>
</feature>
<evidence type="ECO:0000313" key="2">
    <source>
        <dbReference type="EMBL" id="SPT17842.1"/>
    </source>
</evidence>
<proteinExistence type="predicted"/>
<accession>A0A7H4LGV4</accession>
<dbReference type="PANTHER" id="PTHR46328">
    <property type="entry name" value="FAR-RED IMPAIRED RESPONSIVE (FAR1) FAMILY PROTEIN-RELATED"/>
    <property type="match status" value="1"/>
</dbReference>
<evidence type="ECO:0000313" key="3">
    <source>
        <dbReference type="Proteomes" id="UP000280104"/>
    </source>
</evidence>
<feature type="compositionally biased region" description="Polar residues" evidence="1">
    <location>
        <begin position="20"/>
        <end position="45"/>
    </location>
</feature>
<protein>
    <submittedName>
        <fullName evidence="2">Uncharacterized protein</fullName>
    </submittedName>
</protein>
<gene>
    <name evidence="2" type="ORF">CAMPLR22A2D_LOCUS2452</name>
</gene>
<feature type="region of interest" description="Disordered" evidence="1">
    <location>
        <begin position="1"/>
        <end position="59"/>
    </location>
</feature>
<name>A0A7H4LGV4_WHEAT</name>
<evidence type="ECO:0000256" key="1">
    <source>
        <dbReference type="SAM" id="MobiDB-lite"/>
    </source>
</evidence>
<organism evidence="2 3">
    <name type="scientific">Triticum aestivum</name>
    <name type="common">Wheat</name>
    <dbReference type="NCBI Taxonomy" id="4565"/>
    <lineage>
        <taxon>Eukaryota</taxon>
        <taxon>Viridiplantae</taxon>
        <taxon>Streptophyta</taxon>
        <taxon>Embryophyta</taxon>
        <taxon>Tracheophyta</taxon>
        <taxon>Spermatophyta</taxon>
        <taxon>Magnoliopsida</taxon>
        <taxon>Liliopsida</taxon>
        <taxon>Poales</taxon>
        <taxon>Poaceae</taxon>
        <taxon>BOP clade</taxon>
        <taxon>Pooideae</taxon>
        <taxon>Triticodae</taxon>
        <taxon>Triticeae</taxon>
        <taxon>Triticinae</taxon>
        <taxon>Triticum</taxon>
    </lineage>
</organism>
<dbReference type="Proteomes" id="UP000280104">
    <property type="component" value="Chromosome II"/>
</dbReference>
<dbReference type="PANTHER" id="PTHR46328:SF30">
    <property type="entry name" value="OS04G0641500 PROTEIN"/>
    <property type="match status" value="1"/>
</dbReference>
<dbReference type="EMBL" id="LS480641">
    <property type="protein sequence ID" value="SPT17842.1"/>
    <property type="molecule type" value="Genomic_DNA"/>
</dbReference>
<feature type="region of interest" description="Disordered" evidence="1">
    <location>
        <begin position="171"/>
        <end position="227"/>
    </location>
</feature>
<feature type="compositionally biased region" description="Acidic residues" evidence="1">
    <location>
        <begin position="196"/>
        <end position="212"/>
    </location>
</feature>
<sequence length="227" mass="24998">MLDLNKLPRDLNELPHDMDQQQPNIPQGNWTENGRSVYYTQTTRGPNPMGHDSVAGQSSTRGAPVVVSLQSESHTLDETGTTTNVPGPTRTVLGAGAVDGAMQGEEGEDEAGAQPMKPYVAMRFDNLQIAKDHYNNCALQMGFSVKMNTSRRTARTNVLVKQQFCCNKYKKPKADDGGAEAPPVLDPIPDPKPVDTYEEMEDEPPIFAEEEAGPSKKKKKRKRETIK</sequence>